<dbReference type="Pfam" id="PF07859">
    <property type="entry name" value="Abhydrolase_3"/>
    <property type="match status" value="1"/>
</dbReference>
<feature type="transmembrane region" description="Helical" evidence="2">
    <location>
        <begin position="43"/>
        <end position="65"/>
    </location>
</feature>
<keyword evidence="2" id="KW-0812">Transmembrane</keyword>
<keyword evidence="2" id="KW-0472">Membrane</keyword>
<evidence type="ECO:0000259" key="3">
    <source>
        <dbReference type="Pfam" id="PF07859"/>
    </source>
</evidence>
<feature type="transmembrane region" description="Helical" evidence="2">
    <location>
        <begin position="7"/>
        <end position="23"/>
    </location>
</feature>
<dbReference type="AlphaFoldDB" id="A0A7J8HM82"/>
<reference evidence="4 5" key="1">
    <citation type="journal article" date="2020" name="Nature">
        <title>Six reference-quality genomes reveal evolution of bat adaptations.</title>
        <authorList>
            <person name="Jebb D."/>
            <person name="Huang Z."/>
            <person name="Pippel M."/>
            <person name="Hughes G.M."/>
            <person name="Lavrichenko K."/>
            <person name="Devanna P."/>
            <person name="Winkler S."/>
            <person name="Jermiin L.S."/>
            <person name="Skirmuntt E.C."/>
            <person name="Katzourakis A."/>
            <person name="Burkitt-Gray L."/>
            <person name="Ray D.A."/>
            <person name="Sullivan K.A.M."/>
            <person name="Roscito J.G."/>
            <person name="Kirilenko B.M."/>
            <person name="Davalos L.M."/>
            <person name="Corthals A.P."/>
            <person name="Power M.L."/>
            <person name="Jones G."/>
            <person name="Ransome R.D."/>
            <person name="Dechmann D.K.N."/>
            <person name="Locatelli A.G."/>
            <person name="Puechmaille S.J."/>
            <person name="Fedrigo O."/>
            <person name="Jarvis E.D."/>
            <person name="Hiller M."/>
            <person name="Vernes S.C."/>
            <person name="Myers E.W."/>
            <person name="Teeling E.C."/>
        </authorList>
    </citation>
    <scope>NUCLEOTIDE SEQUENCE [LARGE SCALE GENOMIC DNA]</scope>
    <source>
        <strain evidence="4">MRouAeg1</strain>
        <tissue evidence="4">Muscle</tissue>
    </source>
</reference>
<accession>A0A7J8HM82</accession>
<organism evidence="4 5">
    <name type="scientific">Rousettus aegyptiacus</name>
    <name type="common">Egyptian fruit bat</name>
    <name type="synonym">Pteropus aegyptiacus</name>
    <dbReference type="NCBI Taxonomy" id="9407"/>
    <lineage>
        <taxon>Eukaryota</taxon>
        <taxon>Metazoa</taxon>
        <taxon>Chordata</taxon>
        <taxon>Craniata</taxon>
        <taxon>Vertebrata</taxon>
        <taxon>Euteleostomi</taxon>
        <taxon>Mammalia</taxon>
        <taxon>Eutheria</taxon>
        <taxon>Laurasiatheria</taxon>
        <taxon>Chiroptera</taxon>
        <taxon>Yinpterochiroptera</taxon>
        <taxon>Pteropodoidea</taxon>
        <taxon>Pteropodidae</taxon>
        <taxon>Rousettinae</taxon>
        <taxon>Rousettus</taxon>
    </lineage>
</organism>
<dbReference type="SUPFAM" id="SSF53474">
    <property type="entry name" value="alpha/beta-Hydrolases"/>
    <property type="match status" value="1"/>
</dbReference>
<keyword evidence="5" id="KW-1185">Reference proteome</keyword>
<dbReference type="InterPro" id="IPR013094">
    <property type="entry name" value="AB_hydrolase_3"/>
</dbReference>
<gene>
    <name evidence="4" type="ORF">HJG63_000012</name>
</gene>
<evidence type="ECO:0000313" key="4">
    <source>
        <dbReference type="EMBL" id="KAF6472999.1"/>
    </source>
</evidence>
<comment type="caution">
    <text evidence="4">The sequence shown here is derived from an EMBL/GenBank/DDBJ whole genome shotgun (WGS) entry which is preliminary data.</text>
</comment>
<keyword evidence="1" id="KW-0378">Hydrolase</keyword>
<dbReference type="InterPro" id="IPR050300">
    <property type="entry name" value="GDXG_lipolytic_enzyme"/>
</dbReference>
<dbReference type="GO" id="GO:0016787">
    <property type="term" value="F:hydrolase activity"/>
    <property type="evidence" value="ECO:0007669"/>
    <property type="project" value="UniProtKB-KW"/>
</dbReference>
<dbReference type="Gene3D" id="3.40.50.1820">
    <property type="entry name" value="alpha/beta hydrolase"/>
    <property type="match status" value="1"/>
</dbReference>
<evidence type="ECO:0000313" key="5">
    <source>
        <dbReference type="Proteomes" id="UP000593571"/>
    </source>
</evidence>
<feature type="domain" description="Alpha/beta hydrolase fold-3" evidence="3">
    <location>
        <begin position="107"/>
        <end position="201"/>
    </location>
</feature>
<dbReference type="PANTHER" id="PTHR48081:SF28">
    <property type="entry name" value="ALPHA_BETA HYDROLASE FOLD-3 DOMAIN-CONTAINING PROTEIN"/>
    <property type="match status" value="1"/>
</dbReference>
<evidence type="ECO:0000256" key="1">
    <source>
        <dbReference type="ARBA" id="ARBA00022801"/>
    </source>
</evidence>
<keyword evidence="2" id="KW-1133">Transmembrane helix</keyword>
<protein>
    <submittedName>
        <fullName evidence="4">Arylacetamide deacetylase</fullName>
    </submittedName>
</protein>
<evidence type="ECO:0000256" key="2">
    <source>
        <dbReference type="SAM" id="Phobius"/>
    </source>
</evidence>
<name>A0A7J8HM82_ROUAE</name>
<sequence>MGRKSLYLLIVGVLVAYYVYIPLPGDFEDPWKLILLNAKYKAVIHLAIFIELLGLNHFLASVRFFMDEKKVPPTSDENITVTDTTFNHIPVRVYVPKKQPKALRRGIFFIHGGGWSGNSAASQNYDLFSRWTADRLDTVVVSTNHRLLPEYRFPIQFEDVYSSFKWFLRKEVLAKYGVNPERIGVVGCSSGGNLAAAIVQKV</sequence>
<dbReference type="EMBL" id="JACASE010000004">
    <property type="protein sequence ID" value="KAF6472999.1"/>
    <property type="molecule type" value="Genomic_DNA"/>
</dbReference>
<proteinExistence type="predicted"/>
<dbReference type="Proteomes" id="UP000593571">
    <property type="component" value="Unassembled WGS sequence"/>
</dbReference>
<dbReference type="InterPro" id="IPR029058">
    <property type="entry name" value="AB_hydrolase_fold"/>
</dbReference>
<dbReference type="PANTHER" id="PTHR48081">
    <property type="entry name" value="AB HYDROLASE SUPERFAMILY PROTEIN C4A8.06C"/>
    <property type="match status" value="1"/>
</dbReference>